<dbReference type="Pfam" id="PF04244">
    <property type="entry name" value="DPRP"/>
    <property type="match status" value="1"/>
</dbReference>
<dbReference type="EMBL" id="PIPK01000014">
    <property type="protein sequence ID" value="RUO20107.1"/>
    <property type="molecule type" value="Genomic_DNA"/>
</dbReference>
<sequence>MAIYYALSHLNSTQYSQLRLILGDQLNASHSWLRQPCEDTLYVMMEMRQETDYVRHHRQKVLAFFAAMRNFANAIAHKHDVLYLTLDHQGNKQQLTDNLDMVLQHTKVQDFAYQAPDEWRLDEQLARYSPDGVSVSMVDTEHFLTARDALGDYFKDPNKVLLETFYRRLRKQYNYLMEGDKPAGGKWNYDHDNRKKLPDKVQVPTPLVFDNDVSELDVLLTKQGVDSFGEVDATALPWPVSRKQSRELLNFFLEHGLANFGRYQDAMSKRCWSLFHSRLSFSMNSKMLSPREVIESAIEAHHKQPDVINLAQIEGFVRQILGWREFVRAIYWDKMPDYANLNKLQHERALPEFYWTGDTKMACLQHAIRQSLQYAYAHHIQRLMITGNFALLIGADPVAVDAWYLGIYVDAIEWVELPNTRGMSQFADGGILATKPYASGGNYINNMGHYCKDCHYDVKQKHGEGSCPFNVLYWHFLDRHQQLFANNQRMSMMYRQWEKRESNEREAILTTANEYLIHLETL</sequence>
<dbReference type="Gene3D" id="3.40.50.620">
    <property type="entry name" value="HUPs"/>
    <property type="match status" value="1"/>
</dbReference>
<dbReference type="PANTHER" id="PTHR38657:SF1">
    <property type="entry name" value="SLR1343 PROTEIN"/>
    <property type="match status" value="1"/>
</dbReference>
<dbReference type="InterPro" id="IPR014729">
    <property type="entry name" value="Rossmann-like_a/b/a_fold"/>
</dbReference>
<dbReference type="Gene3D" id="1.10.10.1710">
    <property type="entry name" value="Deoxyribodipyrimidine photolyase-related"/>
    <property type="match status" value="1"/>
</dbReference>
<reference evidence="2 4" key="1">
    <citation type="journal article" date="2018" name="Front. Microbiol.">
        <title>Genome-Based Analysis Reveals the Taxonomy and Diversity of the Family Idiomarinaceae.</title>
        <authorList>
            <person name="Liu Y."/>
            <person name="Lai Q."/>
            <person name="Shao Z."/>
        </authorList>
    </citation>
    <scope>NUCLEOTIDE SEQUENCE [LARGE SCALE GENOMIC DNA]</scope>
    <source>
        <strain evidence="2 4">CF12-14</strain>
    </source>
</reference>
<gene>
    <name evidence="1" type="ORF">B0I24_1224</name>
    <name evidence="2" type="ORF">CWE07_12535</name>
</gene>
<reference evidence="1 3" key="2">
    <citation type="submission" date="2018-06" db="EMBL/GenBank/DDBJ databases">
        <title>Genomic Encyclopedia of Type Strains, Phase III (KMG-III): the genomes of soil and plant-associated and newly described type strains.</title>
        <authorList>
            <person name="Whitman W."/>
        </authorList>
    </citation>
    <scope>NUCLEOTIDE SEQUENCE [LARGE SCALE GENOMIC DNA]</scope>
    <source>
        <strain evidence="1 3">CGMCC 1.15366</strain>
    </source>
</reference>
<keyword evidence="1" id="KW-0456">Lyase</keyword>
<dbReference type="InterPro" id="IPR007357">
    <property type="entry name" value="PhrB-like"/>
</dbReference>
<evidence type="ECO:0000313" key="1">
    <source>
        <dbReference type="EMBL" id="RAJ92946.1"/>
    </source>
</evidence>
<evidence type="ECO:0000313" key="3">
    <source>
        <dbReference type="Proteomes" id="UP000249203"/>
    </source>
</evidence>
<evidence type="ECO:0000313" key="2">
    <source>
        <dbReference type="EMBL" id="RUO20107.1"/>
    </source>
</evidence>
<dbReference type="SUPFAM" id="SSF48173">
    <property type="entry name" value="Cryptochrome/photolyase FAD-binding domain"/>
    <property type="match status" value="1"/>
</dbReference>
<comment type="caution">
    <text evidence="1">The sequence shown here is derived from an EMBL/GenBank/DDBJ whole genome shotgun (WGS) entry which is preliminary data.</text>
</comment>
<dbReference type="Gene3D" id="1.25.40.80">
    <property type="match status" value="1"/>
</dbReference>
<dbReference type="Gene3D" id="1.10.579.10">
    <property type="entry name" value="DNA Cyclobutane Dipyrimidine Photolyase, subunit A, domain 3"/>
    <property type="match status" value="1"/>
</dbReference>
<proteinExistence type="predicted"/>
<dbReference type="PANTHER" id="PTHR38657">
    <property type="entry name" value="SLR1343 PROTEIN"/>
    <property type="match status" value="1"/>
</dbReference>
<dbReference type="RefSeq" id="WP_111570544.1">
    <property type="nucleotide sequence ID" value="NZ_PIPK01000014.1"/>
</dbReference>
<dbReference type="InterPro" id="IPR036134">
    <property type="entry name" value="Crypto/Photolyase_FAD-like_sf"/>
</dbReference>
<name>A0A327WQK5_9GAMM</name>
<dbReference type="InterPro" id="IPR052551">
    <property type="entry name" value="UV-DNA_repair_photolyase"/>
</dbReference>
<keyword evidence="4" id="KW-1185">Reference proteome</keyword>
<evidence type="ECO:0000313" key="4">
    <source>
        <dbReference type="Proteomes" id="UP000287865"/>
    </source>
</evidence>
<protein>
    <submittedName>
        <fullName evidence="2">Cryptochrome/photolyase family protein</fullName>
    </submittedName>
    <submittedName>
        <fullName evidence="1">Deoxyribodipyrimidine photolyase-related protein</fullName>
    </submittedName>
</protein>
<dbReference type="AlphaFoldDB" id="A0A327WQK5"/>
<dbReference type="GO" id="GO:0016829">
    <property type="term" value="F:lyase activity"/>
    <property type="evidence" value="ECO:0007669"/>
    <property type="project" value="UniProtKB-KW"/>
</dbReference>
<dbReference type="Proteomes" id="UP000249203">
    <property type="component" value="Unassembled WGS sequence"/>
</dbReference>
<organism evidence="1 3">
    <name type="scientific">Aliidiomarina maris</name>
    <dbReference type="NCBI Taxonomy" id="531312"/>
    <lineage>
        <taxon>Bacteria</taxon>
        <taxon>Pseudomonadati</taxon>
        <taxon>Pseudomonadota</taxon>
        <taxon>Gammaproteobacteria</taxon>
        <taxon>Alteromonadales</taxon>
        <taxon>Idiomarinaceae</taxon>
        <taxon>Aliidiomarina</taxon>
    </lineage>
</organism>
<dbReference type="EMBL" id="QLMD01000022">
    <property type="protein sequence ID" value="RAJ92946.1"/>
    <property type="molecule type" value="Genomic_DNA"/>
</dbReference>
<accession>A0A327WQK5</accession>
<dbReference type="OrthoDB" id="5288100at2"/>
<dbReference type="Proteomes" id="UP000287865">
    <property type="component" value="Unassembled WGS sequence"/>
</dbReference>